<evidence type="ECO:0000313" key="2">
    <source>
        <dbReference type="Proteomes" id="UP000238348"/>
    </source>
</evidence>
<evidence type="ECO:0000313" key="1">
    <source>
        <dbReference type="EMBL" id="AUX42553.1"/>
    </source>
</evidence>
<name>A0A2L0ETD3_SORCE</name>
<reference evidence="1 2" key="1">
    <citation type="submission" date="2015-09" db="EMBL/GenBank/DDBJ databases">
        <title>Sorangium comparison.</title>
        <authorList>
            <person name="Zaburannyi N."/>
            <person name="Bunk B."/>
            <person name="Overmann J."/>
            <person name="Mueller R."/>
        </authorList>
    </citation>
    <scope>NUCLEOTIDE SEQUENCE [LARGE SCALE GENOMIC DNA]</scope>
    <source>
        <strain evidence="1 2">So ce26</strain>
    </source>
</reference>
<protein>
    <submittedName>
        <fullName evidence="1">Uncharacterized protein</fullName>
    </submittedName>
</protein>
<proteinExistence type="predicted"/>
<organism evidence="1 2">
    <name type="scientific">Sorangium cellulosum</name>
    <name type="common">Polyangium cellulosum</name>
    <dbReference type="NCBI Taxonomy" id="56"/>
    <lineage>
        <taxon>Bacteria</taxon>
        <taxon>Pseudomonadati</taxon>
        <taxon>Myxococcota</taxon>
        <taxon>Polyangia</taxon>
        <taxon>Polyangiales</taxon>
        <taxon>Polyangiaceae</taxon>
        <taxon>Sorangium</taxon>
    </lineage>
</organism>
<dbReference type="Proteomes" id="UP000238348">
    <property type="component" value="Chromosome"/>
</dbReference>
<gene>
    <name evidence="1" type="ORF">SOCE26_039860</name>
</gene>
<sequence>MDSPFDQEAWLNARGVAWRPDASCWSTLATNPPQRINLCTCRNALSLPEIELLVCSRGREQESGAVPFVTHTVLYAPRGGALHVVLDAPTGASLDECAPGTPIPCAVALTLRVEGGAIHLEDTAGTPSACDDPWIAGNKALPVGSSWNNTSAQHVRGTYRRVCASRGQYVWQRGALRRAP</sequence>
<dbReference type="AlphaFoldDB" id="A0A2L0ETD3"/>
<dbReference type="EMBL" id="CP012673">
    <property type="protein sequence ID" value="AUX42553.1"/>
    <property type="molecule type" value="Genomic_DNA"/>
</dbReference>
<accession>A0A2L0ETD3</accession>